<comment type="caution">
    <text evidence="2">The sequence shown here is derived from an EMBL/GenBank/DDBJ whole genome shotgun (WGS) entry which is preliminary data.</text>
</comment>
<feature type="transmembrane region" description="Helical" evidence="1">
    <location>
        <begin position="349"/>
        <end position="374"/>
    </location>
</feature>
<keyword evidence="3" id="KW-1185">Reference proteome</keyword>
<reference evidence="2 3" key="1">
    <citation type="journal article" date="2019" name="Int. J. Syst. Evol. Microbiol.">
        <title>The Global Catalogue of Microorganisms (GCM) 10K type strain sequencing project: providing services to taxonomists for standard genome sequencing and annotation.</title>
        <authorList>
            <consortium name="The Broad Institute Genomics Platform"/>
            <consortium name="The Broad Institute Genome Sequencing Center for Infectious Disease"/>
            <person name="Wu L."/>
            <person name="Ma J."/>
        </authorList>
    </citation>
    <scope>NUCLEOTIDE SEQUENCE [LARGE SCALE GENOMIC DNA]</scope>
    <source>
        <strain evidence="2 3">JCM 14736</strain>
    </source>
</reference>
<feature type="transmembrane region" description="Helical" evidence="1">
    <location>
        <begin position="42"/>
        <end position="61"/>
    </location>
</feature>
<organism evidence="2 3">
    <name type="scientific">Leucobacter iarius</name>
    <dbReference type="NCBI Taxonomy" id="333963"/>
    <lineage>
        <taxon>Bacteria</taxon>
        <taxon>Bacillati</taxon>
        <taxon>Actinomycetota</taxon>
        <taxon>Actinomycetes</taxon>
        <taxon>Micrococcales</taxon>
        <taxon>Microbacteriaceae</taxon>
        <taxon>Leucobacter</taxon>
    </lineage>
</organism>
<evidence type="ECO:0008006" key="4">
    <source>
        <dbReference type="Google" id="ProtNLM"/>
    </source>
</evidence>
<proteinExistence type="predicted"/>
<keyword evidence="1" id="KW-1133">Transmembrane helix</keyword>
<evidence type="ECO:0000256" key="1">
    <source>
        <dbReference type="SAM" id="Phobius"/>
    </source>
</evidence>
<evidence type="ECO:0000313" key="3">
    <source>
        <dbReference type="Proteomes" id="UP001500851"/>
    </source>
</evidence>
<feature type="transmembrane region" description="Helical" evidence="1">
    <location>
        <begin position="73"/>
        <end position="97"/>
    </location>
</feature>
<dbReference type="Proteomes" id="UP001500851">
    <property type="component" value="Unassembled WGS sequence"/>
</dbReference>
<evidence type="ECO:0000313" key="2">
    <source>
        <dbReference type="EMBL" id="GAA1795506.1"/>
    </source>
</evidence>
<name>A0ABN2LPH4_9MICO</name>
<keyword evidence="1" id="KW-0472">Membrane</keyword>
<accession>A0ABN2LPH4</accession>
<dbReference type="RefSeq" id="WP_344032809.1">
    <property type="nucleotide sequence ID" value="NZ_BAAAOB010000003.1"/>
</dbReference>
<dbReference type="EMBL" id="BAAAOB010000003">
    <property type="protein sequence ID" value="GAA1795506.1"/>
    <property type="molecule type" value="Genomic_DNA"/>
</dbReference>
<gene>
    <name evidence="2" type="ORF">GCM10009768_25720</name>
</gene>
<sequence length="377" mass="41834">MSAPVDDRLAQFRAEWPRRVTWREVGGSDAGVFRRALGGAGLLLLAALTGALAFSALSVGFPKSWQLPEALDGAIPFVAFLLILITMALAVIGLVALARPFELRRLIAFRGFARERDLNCSLDGPAPVSRGVFFAEPSETQRATDRLRSGARSRATGAGDTRPRLFGTRFALWRASSGWEPDLQIAVARYRGGKSDPKGPRIAFRFLQLRLPRTLPHLLLDSRSNGRIRGTLSGSQRISLEGDFDRWFVAHAPGGYERDALEILTPDVMAGLIDYGRHWDIEVVDDLLIVVSNRFRRRSDRDETAALLRFSETVAESLAHQTRTYSDPRADRPRTEVAPAGRRLRRVPAVWATAIGVAVLVVWLGYPFVLNWLLDLN</sequence>
<keyword evidence="1" id="KW-0812">Transmembrane</keyword>
<protein>
    <recommendedName>
        <fullName evidence="4">DUF3137 domain-containing protein</fullName>
    </recommendedName>
</protein>